<dbReference type="EMBL" id="AZDY01000036">
    <property type="protein sequence ID" value="KRK83582.1"/>
    <property type="molecule type" value="Genomic_DNA"/>
</dbReference>
<dbReference type="PANTHER" id="PTHR30588:SF0">
    <property type="entry name" value="BRANCHED-CHAIN AMINO ACID PERMEASE BRNQ"/>
    <property type="match status" value="1"/>
</dbReference>
<dbReference type="GO" id="GO:0015188">
    <property type="term" value="F:L-isoleucine transmembrane transporter activity"/>
    <property type="evidence" value="ECO:0007669"/>
    <property type="project" value="TreeGrafter"/>
</dbReference>
<comment type="similarity">
    <text evidence="2 9">Belongs to the branched chain amino acid transporter family.</text>
</comment>
<evidence type="ECO:0000256" key="3">
    <source>
        <dbReference type="ARBA" id="ARBA00022448"/>
    </source>
</evidence>
<evidence type="ECO:0000313" key="11">
    <source>
        <dbReference type="Proteomes" id="UP000051515"/>
    </source>
</evidence>
<dbReference type="GO" id="GO:0015820">
    <property type="term" value="P:L-leucine transport"/>
    <property type="evidence" value="ECO:0007669"/>
    <property type="project" value="TreeGrafter"/>
</dbReference>
<keyword evidence="6 9" id="KW-0029">Amino-acid transport</keyword>
<evidence type="ECO:0000256" key="1">
    <source>
        <dbReference type="ARBA" id="ARBA00004651"/>
    </source>
</evidence>
<comment type="function">
    <text evidence="9">Component of the transport system for branched-chain amino acids.</text>
</comment>
<dbReference type="GO" id="GO:0005886">
    <property type="term" value="C:plasma membrane"/>
    <property type="evidence" value="ECO:0007669"/>
    <property type="project" value="UniProtKB-SubCell"/>
</dbReference>
<evidence type="ECO:0000256" key="7">
    <source>
        <dbReference type="ARBA" id="ARBA00022989"/>
    </source>
</evidence>
<evidence type="ECO:0000256" key="2">
    <source>
        <dbReference type="ARBA" id="ARBA00008540"/>
    </source>
</evidence>
<protein>
    <recommendedName>
        <fullName evidence="9">Branched-chain amino acid transport system carrier protein</fullName>
    </recommendedName>
</protein>
<dbReference type="PANTHER" id="PTHR30588">
    <property type="entry name" value="BRANCHED-CHAIN AMINO ACID TRANSPORT SYSTEM 2 CARRIER PROTEIN"/>
    <property type="match status" value="1"/>
</dbReference>
<evidence type="ECO:0000256" key="8">
    <source>
        <dbReference type="ARBA" id="ARBA00023136"/>
    </source>
</evidence>
<dbReference type="OrthoDB" id="9783920at2"/>
<reference evidence="10 11" key="1">
    <citation type="journal article" date="2015" name="Genome Announc.">
        <title>Expanding the biotechnology potential of lactobacilli through comparative genomics of 213 strains and associated genera.</title>
        <authorList>
            <person name="Sun Z."/>
            <person name="Harris H.M."/>
            <person name="McCann A."/>
            <person name="Guo C."/>
            <person name="Argimon S."/>
            <person name="Zhang W."/>
            <person name="Yang X."/>
            <person name="Jeffery I.B."/>
            <person name="Cooney J.C."/>
            <person name="Kagawa T.F."/>
            <person name="Liu W."/>
            <person name="Song Y."/>
            <person name="Salvetti E."/>
            <person name="Wrobel A."/>
            <person name="Rasinkangas P."/>
            <person name="Parkhill J."/>
            <person name="Rea M.C."/>
            <person name="O'Sullivan O."/>
            <person name="Ritari J."/>
            <person name="Douillard F.P."/>
            <person name="Paul Ross R."/>
            <person name="Yang R."/>
            <person name="Briner A.E."/>
            <person name="Felis G.E."/>
            <person name="de Vos W.M."/>
            <person name="Barrangou R."/>
            <person name="Klaenhammer T.R."/>
            <person name="Caufield P.W."/>
            <person name="Cui Y."/>
            <person name="Zhang H."/>
            <person name="O'Toole P.W."/>
        </authorList>
    </citation>
    <scope>NUCLEOTIDE SEQUENCE [LARGE SCALE GENOMIC DNA]</scope>
    <source>
        <strain evidence="10 11">DSM 19674</strain>
    </source>
</reference>
<feature type="transmembrane region" description="Helical" evidence="9">
    <location>
        <begin position="328"/>
        <end position="346"/>
    </location>
</feature>
<dbReference type="Pfam" id="PF05525">
    <property type="entry name" value="Branch_AA_trans"/>
    <property type="match status" value="1"/>
</dbReference>
<keyword evidence="8 9" id="KW-0472">Membrane</keyword>
<feature type="transmembrane region" description="Helical" evidence="9">
    <location>
        <begin position="385"/>
        <end position="406"/>
    </location>
</feature>
<comment type="subcellular location">
    <subcellularLocation>
        <location evidence="1 9">Cell membrane</location>
        <topology evidence="1 9">Multi-pass membrane protein</topology>
    </subcellularLocation>
</comment>
<dbReference type="InterPro" id="IPR004685">
    <property type="entry name" value="Brnchd-chn_aa_trnsp_Livcs"/>
</dbReference>
<evidence type="ECO:0000256" key="5">
    <source>
        <dbReference type="ARBA" id="ARBA00022692"/>
    </source>
</evidence>
<accession>A0A0R1KJ62</accession>
<gene>
    <name evidence="10" type="ORF">FC78_GL001539</name>
</gene>
<keyword evidence="4" id="KW-1003">Cell membrane</keyword>
<keyword evidence="11" id="KW-1185">Reference proteome</keyword>
<proteinExistence type="inferred from homology"/>
<keyword evidence="5 9" id="KW-0812">Transmembrane</keyword>
<sequence>MQDDFNYNFSGETKPKHKVWHLLIVSSLIFGMFFGSGNLIFPIHLGQLSGNNWFPAALGFAVSGSLFPLLAILAVVVTKSDGLYDLARPVGKYYAAIFLVLVHLTIGPFFGTPRTAAMAYEMAAKPFLPAKFNTIGMFLFTALFFGLAYILTVHQSQLLKYVGKYLNTIFLVLLAIIFIVAFLKPMGGLNHMPTSAYQTNPSVNGLLEGYNTIDAVALLALSVTFVHAVRGLGYKDKEMSRLTAKAGSLSISLEILVYFGLVLLGAFSLNKMNLSANGGDALSGIVNYYFGSFGTAFLGVLVTLGVFTTAMGLVASFSQDFHKLFPKVSYLAWLRVTTFLSFIVANAGLDNIIAWSLPVLMLLYPLSLALILASLTVHAKPYAGVVYKMTIAFTILPAIFDMLNASPAAVTNLTFVKLALRYYHQYIPLANLGLGWVTLTLAGFVLGLVVGKLGNLASINNTVESRD</sequence>
<feature type="transmembrane region" description="Helical" evidence="9">
    <location>
        <begin position="20"/>
        <end position="41"/>
    </location>
</feature>
<dbReference type="GO" id="GO:0005304">
    <property type="term" value="F:L-valine transmembrane transporter activity"/>
    <property type="evidence" value="ECO:0007669"/>
    <property type="project" value="TreeGrafter"/>
</dbReference>
<dbReference type="PATRIC" id="fig|1423788.3.peg.1585"/>
<dbReference type="RefSeq" id="WP_056951812.1">
    <property type="nucleotide sequence ID" value="NZ_AZDY01000036.1"/>
</dbReference>
<evidence type="ECO:0000256" key="4">
    <source>
        <dbReference type="ARBA" id="ARBA00022475"/>
    </source>
</evidence>
<feature type="transmembrane region" description="Helical" evidence="9">
    <location>
        <begin position="426"/>
        <end position="450"/>
    </location>
</feature>
<dbReference type="GO" id="GO:0015818">
    <property type="term" value="P:isoleucine transport"/>
    <property type="evidence" value="ECO:0007669"/>
    <property type="project" value="TreeGrafter"/>
</dbReference>
<organism evidence="10 11">
    <name type="scientific">Companilactobacillus bobalius DSM 19674</name>
    <dbReference type="NCBI Taxonomy" id="1423788"/>
    <lineage>
        <taxon>Bacteria</taxon>
        <taxon>Bacillati</taxon>
        <taxon>Bacillota</taxon>
        <taxon>Bacilli</taxon>
        <taxon>Lactobacillales</taxon>
        <taxon>Lactobacillaceae</taxon>
        <taxon>Companilactobacillus</taxon>
        <taxon>Companilactobacillus bobalius</taxon>
    </lineage>
</organism>
<feature type="transmembrane region" description="Helical" evidence="9">
    <location>
        <begin position="289"/>
        <end position="316"/>
    </location>
</feature>
<feature type="transmembrane region" description="Helical" evidence="9">
    <location>
        <begin position="53"/>
        <end position="78"/>
    </location>
</feature>
<feature type="transmembrane region" description="Helical" evidence="9">
    <location>
        <begin position="246"/>
        <end position="269"/>
    </location>
</feature>
<evidence type="ECO:0000256" key="9">
    <source>
        <dbReference type="RuleBase" id="RU362122"/>
    </source>
</evidence>
<dbReference type="AlphaFoldDB" id="A0A0R1KJ62"/>
<dbReference type="GO" id="GO:0015190">
    <property type="term" value="F:L-leucine transmembrane transporter activity"/>
    <property type="evidence" value="ECO:0007669"/>
    <property type="project" value="TreeGrafter"/>
</dbReference>
<feature type="transmembrane region" description="Helical" evidence="9">
    <location>
        <begin position="90"/>
        <end position="110"/>
    </location>
</feature>
<name>A0A0R1KJ62_9LACO</name>
<keyword evidence="7 9" id="KW-1133">Transmembrane helix</keyword>
<dbReference type="STRING" id="1423788.FC78_GL001539"/>
<dbReference type="NCBIfam" id="TIGR00796">
    <property type="entry name" value="livcs"/>
    <property type="match status" value="1"/>
</dbReference>
<keyword evidence="3 9" id="KW-0813">Transport</keyword>
<feature type="transmembrane region" description="Helical" evidence="9">
    <location>
        <begin position="215"/>
        <end position="234"/>
    </location>
</feature>
<feature type="transmembrane region" description="Helical" evidence="9">
    <location>
        <begin position="352"/>
        <end position="373"/>
    </location>
</feature>
<evidence type="ECO:0000313" key="10">
    <source>
        <dbReference type="EMBL" id="KRK83582.1"/>
    </source>
</evidence>
<feature type="transmembrane region" description="Helical" evidence="9">
    <location>
        <begin position="165"/>
        <end position="183"/>
    </location>
</feature>
<dbReference type="Proteomes" id="UP000051515">
    <property type="component" value="Unassembled WGS sequence"/>
</dbReference>
<comment type="caution">
    <text evidence="10">The sequence shown here is derived from an EMBL/GenBank/DDBJ whole genome shotgun (WGS) entry which is preliminary data.</text>
</comment>
<feature type="transmembrane region" description="Helical" evidence="9">
    <location>
        <begin position="130"/>
        <end position="153"/>
    </location>
</feature>
<evidence type="ECO:0000256" key="6">
    <source>
        <dbReference type="ARBA" id="ARBA00022970"/>
    </source>
</evidence>